<dbReference type="KEGG" id="vg:14517140"/>
<dbReference type="RefSeq" id="YP_005352795.1">
    <property type="nucleotide sequence ID" value="NC_016989.1"/>
</dbReference>
<dbReference type="Proteomes" id="UP000007576">
    <property type="component" value="Segment"/>
</dbReference>
<organism evidence="1 2">
    <name type="scientific">Haloarcula hispanica icosahedral virus 2</name>
    <dbReference type="NCBI Taxonomy" id="1154689"/>
    <lineage>
        <taxon>Viruses</taxon>
        <taxon>Singelaviria</taxon>
        <taxon>Helvetiavirae</taxon>
        <taxon>Dividoviricota</taxon>
        <taxon>Laserviricetes</taxon>
        <taxon>Halopanivirales</taxon>
        <taxon>Sphaerolipoviridae</taxon>
        <taxon>Alphasphaerolipovirus</taxon>
        <taxon>Alphasphaerolipovirus helsinkii</taxon>
    </lineage>
</organism>
<protein>
    <submittedName>
        <fullName evidence="1">Uncharacterized protein</fullName>
    </submittedName>
</protein>
<evidence type="ECO:0000313" key="1">
    <source>
        <dbReference type="EMBL" id="AFD02290.1"/>
    </source>
</evidence>
<dbReference type="GeneID" id="14517140"/>
<dbReference type="OrthoDB" id="18278at10239"/>
<reference evidence="1 2" key="1">
    <citation type="journal article" date="2012" name="J. Virol.">
        <title>Closely related archaeal Haloarcula hispanica icosahedral viruses HHIV-2 and SH1 have nonhomologous genes encoding host recognition functions.</title>
        <authorList>
            <person name="Jaakkola S.T."/>
            <person name="Penttinen R.K."/>
            <person name="Vilen S.T."/>
            <person name="Jalasvuori M."/>
            <person name="Ronnholm G."/>
            <person name="Bamford J.K."/>
            <person name="Bamford D.H."/>
            <person name="Oksanen H.M."/>
        </authorList>
    </citation>
    <scope>NUCLEOTIDE SEQUENCE [LARGE SCALE GENOMIC DNA]</scope>
</reference>
<sequence length="141" mass="15288">MSNDLDALGGIDMNPRKMAATMRDPEGIAEMLQESGPNGDSPAEIFADIINVIRADTRRLGLALGVDVDAGHMTPQRAGQLLAGTVAGDGVELVVMFNELAERRDELLRDQLDDDEYEAFMAAKHEMMHTAEPGEFEEGDA</sequence>
<evidence type="ECO:0000313" key="2">
    <source>
        <dbReference type="Proteomes" id="UP000007576"/>
    </source>
</evidence>
<accession>H9AZW5</accession>
<proteinExistence type="predicted"/>
<keyword evidence="2" id="KW-1185">Reference proteome</keyword>
<name>H9AZW5_9VIRU</name>
<dbReference type="EMBL" id="JN968479">
    <property type="protein sequence ID" value="AFD02290.1"/>
    <property type="molecule type" value="Genomic_DNA"/>
</dbReference>